<gene>
    <name evidence="2" type="ORF">SAMN04488543_0343</name>
</gene>
<dbReference type="GO" id="GO:0016779">
    <property type="term" value="F:nucleotidyltransferase activity"/>
    <property type="evidence" value="ECO:0007669"/>
    <property type="project" value="UniProtKB-KW"/>
</dbReference>
<keyword evidence="2" id="KW-0548">Nucleotidyltransferase</keyword>
<dbReference type="Pfam" id="PF01467">
    <property type="entry name" value="CTP_transf_like"/>
    <property type="match status" value="1"/>
</dbReference>
<sequence length="130" mass="13982">MTTGYLAHSFDLLNVRDLDLVAQAADHCDEVVAGVLSDDLVEQRYGRRPVVPVAERMALVARLRGVTRVVEQTAPELPEDLPGATLFVVADEPAVLDAVDVVVLTPRRESASEVLRHALQAAVTDEAVAS</sequence>
<name>A0A1H1LMP9_9ACTN</name>
<protein>
    <submittedName>
        <fullName evidence="2">Cytidylyltransferase-like</fullName>
    </submittedName>
</protein>
<keyword evidence="3" id="KW-1185">Reference proteome</keyword>
<evidence type="ECO:0000259" key="1">
    <source>
        <dbReference type="Pfam" id="PF01467"/>
    </source>
</evidence>
<reference evidence="2 3" key="1">
    <citation type="submission" date="2016-10" db="EMBL/GenBank/DDBJ databases">
        <authorList>
            <person name="de Groot N.N."/>
        </authorList>
    </citation>
    <scope>NUCLEOTIDE SEQUENCE [LARGE SCALE GENOMIC DNA]</scope>
    <source>
        <strain evidence="2 3">DSM 21741</strain>
    </source>
</reference>
<organism evidence="2 3">
    <name type="scientific">Friedmanniella luteola</name>
    <dbReference type="NCBI Taxonomy" id="546871"/>
    <lineage>
        <taxon>Bacteria</taxon>
        <taxon>Bacillati</taxon>
        <taxon>Actinomycetota</taxon>
        <taxon>Actinomycetes</taxon>
        <taxon>Propionibacteriales</taxon>
        <taxon>Nocardioidaceae</taxon>
        <taxon>Friedmanniella</taxon>
    </lineage>
</organism>
<feature type="domain" description="Cytidyltransferase-like" evidence="1">
    <location>
        <begin position="9"/>
        <end position="73"/>
    </location>
</feature>
<keyword evidence="2" id="KW-0808">Transferase</keyword>
<dbReference type="Proteomes" id="UP000199092">
    <property type="component" value="Chromosome I"/>
</dbReference>
<proteinExistence type="predicted"/>
<dbReference type="AlphaFoldDB" id="A0A1H1LMP9"/>
<evidence type="ECO:0000313" key="3">
    <source>
        <dbReference type="Proteomes" id="UP000199092"/>
    </source>
</evidence>
<dbReference type="InterPro" id="IPR014729">
    <property type="entry name" value="Rossmann-like_a/b/a_fold"/>
</dbReference>
<dbReference type="EMBL" id="LT629749">
    <property type="protein sequence ID" value="SDR75590.1"/>
    <property type="molecule type" value="Genomic_DNA"/>
</dbReference>
<dbReference type="RefSeq" id="WP_091409300.1">
    <property type="nucleotide sequence ID" value="NZ_LT629749.1"/>
</dbReference>
<dbReference type="STRING" id="546871.SAMN04488543_0343"/>
<accession>A0A1H1LMP9</accession>
<evidence type="ECO:0000313" key="2">
    <source>
        <dbReference type="EMBL" id="SDR75590.1"/>
    </source>
</evidence>
<dbReference type="InterPro" id="IPR004821">
    <property type="entry name" value="Cyt_trans-like"/>
</dbReference>
<dbReference type="SUPFAM" id="SSF52374">
    <property type="entry name" value="Nucleotidylyl transferase"/>
    <property type="match status" value="1"/>
</dbReference>
<dbReference type="OrthoDB" id="9815825at2"/>
<dbReference type="Gene3D" id="3.40.50.620">
    <property type="entry name" value="HUPs"/>
    <property type="match status" value="1"/>
</dbReference>